<keyword evidence="2" id="KW-1003">Cell membrane</keyword>
<evidence type="ECO:0000256" key="1">
    <source>
        <dbReference type="ARBA" id="ARBA00004651"/>
    </source>
</evidence>
<name>A0A7M1WCX6_VIBPH</name>
<keyword evidence="4 6" id="KW-1133">Transmembrane helix</keyword>
<accession>A0A7M1WCX6</accession>
<evidence type="ECO:0000256" key="2">
    <source>
        <dbReference type="ARBA" id="ARBA00022475"/>
    </source>
</evidence>
<keyword evidence="3 6" id="KW-0812">Transmembrane</keyword>
<feature type="transmembrane region" description="Helical" evidence="6">
    <location>
        <begin position="48"/>
        <end position="68"/>
    </location>
</feature>
<dbReference type="PANTHER" id="PTHR30250:SF11">
    <property type="entry name" value="O-ANTIGEN TRANSPORTER-RELATED"/>
    <property type="match status" value="1"/>
</dbReference>
<proteinExistence type="predicted"/>
<feature type="transmembrane region" description="Helical" evidence="6">
    <location>
        <begin position="230"/>
        <end position="249"/>
    </location>
</feature>
<reference evidence="7" key="1">
    <citation type="submission" date="2020-08" db="EMBL/GenBank/DDBJ databases">
        <title>Genetic structure, function and evolution of capsule biosynthesis loci in Vibrio parahaemolyticus.</title>
        <authorList>
            <person name="Li L."/>
            <person name="Bian S."/>
        </authorList>
    </citation>
    <scope>NUCLEOTIDE SEQUENCE</scope>
    <source>
        <strain evidence="7">VP352</strain>
    </source>
</reference>
<dbReference type="PANTHER" id="PTHR30250">
    <property type="entry name" value="PST FAMILY PREDICTED COLANIC ACID TRANSPORTER"/>
    <property type="match status" value="1"/>
</dbReference>
<keyword evidence="5 6" id="KW-0472">Membrane</keyword>
<comment type="subcellular location">
    <subcellularLocation>
        <location evidence="1">Cell membrane</location>
        <topology evidence="1">Multi-pass membrane protein</topology>
    </subcellularLocation>
</comment>
<feature type="transmembrane region" description="Helical" evidence="6">
    <location>
        <begin position="179"/>
        <end position="201"/>
    </location>
</feature>
<feature type="transmembrane region" description="Helical" evidence="6">
    <location>
        <begin position="151"/>
        <end position="173"/>
    </location>
</feature>
<dbReference type="InterPro" id="IPR050833">
    <property type="entry name" value="Poly_Biosynth_Transport"/>
</dbReference>
<feature type="transmembrane region" description="Helical" evidence="6">
    <location>
        <begin position="22"/>
        <end position="42"/>
    </location>
</feature>
<evidence type="ECO:0000256" key="6">
    <source>
        <dbReference type="SAM" id="Phobius"/>
    </source>
</evidence>
<feature type="transmembrane region" description="Helical" evidence="6">
    <location>
        <begin position="373"/>
        <end position="394"/>
    </location>
</feature>
<dbReference type="AlphaFoldDB" id="A0A7M1WCX6"/>
<evidence type="ECO:0000313" key="7">
    <source>
        <dbReference type="EMBL" id="QOS24946.1"/>
    </source>
</evidence>
<evidence type="ECO:0000256" key="3">
    <source>
        <dbReference type="ARBA" id="ARBA00022692"/>
    </source>
</evidence>
<evidence type="ECO:0000256" key="4">
    <source>
        <dbReference type="ARBA" id="ARBA00022989"/>
    </source>
</evidence>
<protein>
    <recommendedName>
        <fullName evidence="8">Polysaccharide biosynthesis protein</fullName>
    </recommendedName>
</protein>
<feature type="transmembrane region" description="Helical" evidence="6">
    <location>
        <begin position="117"/>
        <end position="139"/>
    </location>
</feature>
<dbReference type="EMBL" id="MT898282">
    <property type="protein sequence ID" value="QOS24946.1"/>
    <property type="molecule type" value="Genomic_DNA"/>
</dbReference>
<feature type="transmembrane region" description="Helical" evidence="6">
    <location>
        <begin position="406"/>
        <end position="424"/>
    </location>
</feature>
<evidence type="ECO:0008006" key="8">
    <source>
        <dbReference type="Google" id="ProtNLM"/>
    </source>
</evidence>
<feature type="transmembrane region" description="Helical" evidence="6">
    <location>
        <begin position="344"/>
        <end position="366"/>
    </location>
</feature>
<feature type="transmembrane region" description="Helical" evidence="6">
    <location>
        <begin position="269"/>
        <end position="288"/>
    </location>
</feature>
<feature type="transmembrane region" description="Helical" evidence="6">
    <location>
        <begin position="89"/>
        <end position="111"/>
    </location>
</feature>
<feature type="transmembrane region" description="Helical" evidence="6">
    <location>
        <begin position="309"/>
        <end position="332"/>
    </location>
</feature>
<organism evidence="7">
    <name type="scientific">Vibrio parahaemolyticus</name>
    <dbReference type="NCBI Taxonomy" id="670"/>
    <lineage>
        <taxon>Bacteria</taxon>
        <taxon>Pseudomonadati</taxon>
        <taxon>Pseudomonadota</taxon>
        <taxon>Gammaproteobacteria</taxon>
        <taxon>Vibrionales</taxon>
        <taxon>Vibrionaceae</taxon>
        <taxon>Vibrio</taxon>
    </lineage>
</organism>
<evidence type="ECO:0000256" key="5">
    <source>
        <dbReference type="ARBA" id="ARBA00023136"/>
    </source>
</evidence>
<gene>
    <name evidence="7" type="ORF">VP352_00010</name>
</gene>
<sequence>MGFIVEISKLTSDMIKQIIESYGLRFAMIIVNFMSVPLMISLVGKSEYGNWVVILSIMNWVAISDIGLNSAIRNYVTQNKNNHNKIIHCLHYSMSLTSLISITLILLFLSTSHFIDVSYLLALSVGVVSALINFPMTMLEAVLHGMRKSPYVLFSQLIGFSLILIVLYSIGLFVDGIDIEFLSLIYSFGLAIIVVSNLFLLKVKLGINVRFPTLNIKSLKAPKGILKTSLDYFLISLSLLIIMNTDYLLVTNIFDSEDVTEYFAYERMFSLYNTIITIALIPTWSYIATALYENNIQWAKSLVKKGLSLLVATFFIIPIMIYFSDTFIQVWIGEKFENNYINSLVFGLGAIVLAWNSVITTILNGLNRIRVQMYCYIIAAIINIPLSIFIVEYFNTDYIGIKMGTIISLLLTSTILPIYLCGVFKKYRVI</sequence>
<dbReference type="GO" id="GO:0005886">
    <property type="term" value="C:plasma membrane"/>
    <property type="evidence" value="ECO:0007669"/>
    <property type="project" value="UniProtKB-SubCell"/>
</dbReference>